<evidence type="ECO:0000313" key="10">
    <source>
        <dbReference type="EMBL" id="GBN04849.1"/>
    </source>
</evidence>
<dbReference type="Proteomes" id="UP000499080">
    <property type="component" value="Unassembled WGS sequence"/>
</dbReference>
<organism evidence="10 11">
    <name type="scientific">Araneus ventricosus</name>
    <name type="common">Orbweaver spider</name>
    <name type="synonym">Epeira ventricosa</name>
    <dbReference type="NCBI Taxonomy" id="182803"/>
    <lineage>
        <taxon>Eukaryota</taxon>
        <taxon>Metazoa</taxon>
        <taxon>Ecdysozoa</taxon>
        <taxon>Arthropoda</taxon>
        <taxon>Chelicerata</taxon>
        <taxon>Arachnida</taxon>
        <taxon>Araneae</taxon>
        <taxon>Araneomorphae</taxon>
        <taxon>Entelegynae</taxon>
        <taxon>Araneoidea</taxon>
        <taxon>Araneidae</taxon>
        <taxon>Araneus</taxon>
    </lineage>
</organism>
<dbReference type="Pfam" id="PF03175">
    <property type="entry name" value="DNA_pol_B_2"/>
    <property type="match status" value="1"/>
</dbReference>
<keyword evidence="3" id="KW-0808">Transferase</keyword>
<keyword evidence="7" id="KW-0238">DNA-binding</keyword>
<dbReference type="InterPro" id="IPR023211">
    <property type="entry name" value="DNA_pol_palm_dom_sf"/>
</dbReference>
<evidence type="ECO:0000259" key="9">
    <source>
        <dbReference type="Pfam" id="PF03175"/>
    </source>
</evidence>
<feature type="domain" description="DNA-directed DNA polymerase family B mitochondria/virus" evidence="9">
    <location>
        <begin position="55"/>
        <end position="143"/>
    </location>
</feature>
<keyword evidence="4" id="KW-0548">Nucleotidyltransferase</keyword>
<dbReference type="EMBL" id="BGPR01004919">
    <property type="protein sequence ID" value="GBN04849.1"/>
    <property type="molecule type" value="Genomic_DNA"/>
</dbReference>
<dbReference type="PANTHER" id="PTHR33568:SF3">
    <property type="entry name" value="DNA-DIRECTED DNA POLYMERASE"/>
    <property type="match status" value="1"/>
</dbReference>
<dbReference type="GO" id="GO:0003887">
    <property type="term" value="F:DNA-directed DNA polymerase activity"/>
    <property type="evidence" value="ECO:0007669"/>
    <property type="project" value="UniProtKB-KW"/>
</dbReference>
<sequence>MKDLYEKTKKINHKIEDEGYELIQIWECDFNDYKDIKKYMKKEWKRDFVAPLDPRDAFYGGRCEPATLKYKMKDNEKGRYIDVCSLYPTVNFFDYYPTGHPEKIKNPKKYNKKWYGLIKCKVLPPRKLYHPVLPYKEEKLIFSLCKSCSETIKCKHHKTESEKKRCKECYEIRNKECSHTDDERSFIGTWTTTEVKLALHKGYQILNIYEVWNFNTRSDTLFKDYVKMFLKIKLETDDKWSENFKTEEEYRRCVKEKLDIELREIKKNPGMRFIAKICLNSLWDLNMIFLNDDCLEMKHKFKDEYVPDNFNTNIYIAAFTTSSARIRLYKMMDKLGDKVLYSDTDSIVYIDDGTNKAETGCMLGDWTDELGEDKYIKTWISPASKDYAYLMNDGTVGGKIKGFKMTYESETKLYFEERMKIITEETDYIDVEINQFQIQKDRNIKVNKTNKRYMFGFDKRRILDNFDTVLFGY</sequence>
<dbReference type="GO" id="GO:0000166">
    <property type="term" value="F:nucleotide binding"/>
    <property type="evidence" value="ECO:0007669"/>
    <property type="project" value="InterPro"/>
</dbReference>
<dbReference type="PANTHER" id="PTHR33568">
    <property type="entry name" value="DNA POLYMERASE"/>
    <property type="match status" value="1"/>
</dbReference>
<keyword evidence="11" id="KW-1185">Reference proteome</keyword>
<proteinExistence type="inferred from homology"/>
<comment type="catalytic activity">
    <reaction evidence="8">
        <text>DNA(n) + a 2'-deoxyribonucleoside 5'-triphosphate = DNA(n+1) + diphosphate</text>
        <dbReference type="Rhea" id="RHEA:22508"/>
        <dbReference type="Rhea" id="RHEA-COMP:17339"/>
        <dbReference type="Rhea" id="RHEA-COMP:17340"/>
        <dbReference type="ChEBI" id="CHEBI:33019"/>
        <dbReference type="ChEBI" id="CHEBI:61560"/>
        <dbReference type="ChEBI" id="CHEBI:173112"/>
        <dbReference type="EC" id="2.7.7.7"/>
    </reaction>
</comment>
<keyword evidence="6" id="KW-0239">DNA-directed DNA polymerase</keyword>
<evidence type="ECO:0000313" key="11">
    <source>
        <dbReference type="Proteomes" id="UP000499080"/>
    </source>
</evidence>
<evidence type="ECO:0000256" key="5">
    <source>
        <dbReference type="ARBA" id="ARBA00022705"/>
    </source>
</evidence>
<keyword evidence="5" id="KW-0235">DNA replication</keyword>
<dbReference type="Gene3D" id="3.90.1600.10">
    <property type="entry name" value="Palm domain of DNA polymerase"/>
    <property type="match status" value="1"/>
</dbReference>
<comment type="similarity">
    <text evidence="1">Belongs to the DNA polymerase type-B family.</text>
</comment>
<gene>
    <name evidence="10" type="ORF">AVEN_1930_1</name>
</gene>
<evidence type="ECO:0000256" key="2">
    <source>
        <dbReference type="ARBA" id="ARBA00012417"/>
    </source>
</evidence>
<evidence type="ECO:0000256" key="4">
    <source>
        <dbReference type="ARBA" id="ARBA00022695"/>
    </source>
</evidence>
<evidence type="ECO:0000256" key="1">
    <source>
        <dbReference type="ARBA" id="ARBA00005755"/>
    </source>
</evidence>
<reference evidence="10 11" key="1">
    <citation type="journal article" date="2019" name="Sci. Rep.">
        <title>Orb-weaving spider Araneus ventricosus genome elucidates the spidroin gene catalogue.</title>
        <authorList>
            <person name="Kono N."/>
            <person name="Nakamura H."/>
            <person name="Ohtoshi R."/>
            <person name="Moran D.A.P."/>
            <person name="Shinohara A."/>
            <person name="Yoshida Y."/>
            <person name="Fujiwara M."/>
            <person name="Mori M."/>
            <person name="Tomita M."/>
            <person name="Arakawa K."/>
        </authorList>
    </citation>
    <scope>NUCLEOTIDE SEQUENCE [LARGE SCALE GENOMIC DNA]</scope>
</reference>
<evidence type="ECO:0000256" key="3">
    <source>
        <dbReference type="ARBA" id="ARBA00022679"/>
    </source>
</evidence>
<dbReference type="GO" id="GO:0006260">
    <property type="term" value="P:DNA replication"/>
    <property type="evidence" value="ECO:0007669"/>
    <property type="project" value="UniProtKB-KW"/>
</dbReference>
<dbReference type="InterPro" id="IPR043502">
    <property type="entry name" value="DNA/RNA_pol_sf"/>
</dbReference>
<accession>A0A4Y2KRR5</accession>
<dbReference type="EC" id="2.7.7.7" evidence="2"/>
<dbReference type="SUPFAM" id="SSF56672">
    <property type="entry name" value="DNA/RNA polymerases"/>
    <property type="match status" value="1"/>
</dbReference>
<dbReference type="InterPro" id="IPR004868">
    <property type="entry name" value="DNA-dir_DNA_pol_B_mt/vir"/>
</dbReference>
<evidence type="ECO:0000256" key="6">
    <source>
        <dbReference type="ARBA" id="ARBA00022932"/>
    </source>
</evidence>
<name>A0A4Y2KRR5_ARAVE</name>
<protein>
    <recommendedName>
        <fullName evidence="2">DNA-directed DNA polymerase</fullName>
        <ecNumber evidence="2">2.7.7.7</ecNumber>
    </recommendedName>
</protein>
<comment type="caution">
    <text evidence="10">The sequence shown here is derived from an EMBL/GenBank/DDBJ whole genome shotgun (WGS) entry which is preliminary data.</text>
</comment>
<evidence type="ECO:0000256" key="7">
    <source>
        <dbReference type="ARBA" id="ARBA00023125"/>
    </source>
</evidence>
<dbReference type="GO" id="GO:0003677">
    <property type="term" value="F:DNA binding"/>
    <property type="evidence" value="ECO:0007669"/>
    <property type="project" value="UniProtKB-KW"/>
</dbReference>
<dbReference type="AlphaFoldDB" id="A0A4Y2KRR5"/>
<evidence type="ECO:0000256" key="8">
    <source>
        <dbReference type="ARBA" id="ARBA00049244"/>
    </source>
</evidence>
<dbReference type="OrthoDB" id="6429966at2759"/>